<evidence type="ECO:0000313" key="1">
    <source>
        <dbReference type="EMBL" id="SUM32937.1"/>
    </source>
</evidence>
<gene>
    <name evidence="1" type="ORF">NCTC12195_02386</name>
</gene>
<keyword evidence="1" id="KW-0067">ATP-binding</keyword>
<dbReference type="EMBL" id="UHDK01000001">
    <property type="protein sequence ID" value="SUM32937.1"/>
    <property type="molecule type" value="Genomic_DNA"/>
</dbReference>
<reference evidence="1 2" key="1">
    <citation type="submission" date="2018-06" db="EMBL/GenBank/DDBJ databases">
        <authorList>
            <consortium name="Pathogen Informatics"/>
            <person name="Doyle S."/>
        </authorList>
    </citation>
    <scope>NUCLEOTIDE SEQUENCE [LARGE SCALE GENOMIC DNA]</scope>
    <source>
        <strain evidence="1 2">NCTC12195</strain>
    </source>
</reference>
<protein>
    <submittedName>
        <fullName evidence="1">Ribose transport ATP-binding protein rbsA</fullName>
    </submittedName>
</protein>
<accession>A0A380FFE7</accession>
<dbReference type="Proteomes" id="UP000255277">
    <property type="component" value="Unassembled WGS sequence"/>
</dbReference>
<sequence>MVHEGHIAGILNKDELSEEHIMTLATGGNLDATI</sequence>
<dbReference type="AlphaFoldDB" id="A0A380FFE7"/>
<keyword evidence="1" id="KW-0547">Nucleotide-binding</keyword>
<organism evidence="1 2">
    <name type="scientific">Staphylococcus gallinarum</name>
    <dbReference type="NCBI Taxonomy" id="1293"/>
    <lineage>
        <taxon>Bacteria</taxon>
        <taxon>Bacillati</taxon>
        <taxon>Bacillota</taxon>
        <taxon>Bacilli</taxon>
        <taxon>Bacillales</taxon>
        <taxon>Staphylococcaceae</taxon>
        <taxon>Staphylococcus</taxon>
    </lineage>
</organism>
<evidence type="ECO:0000313" key="2">
    <source>
        <dbReference type="Proteomes" id="UP000255277"/>
    </source>
</evidence>
<dbReference type="GO" id="GO:0005524">
    <property type="term" value="F:ATP binding"/>
    <property type="evidence" value="ECO:0007669"/>
    <property type="project" value="UniProtKB-KW"/>
</dbReference>
<name>A0A380FFE7_STAGA</name>
<proteinExistence type="predicted"/>